<feature type="region of interest" description="Disordered" evidence="1">
    <location>
        <begin position="1"/>
        <end position="91"/>
    </location>
</feature>
<evidence type="ECO:0000313" key="2">
    <source>
        <dbReference type="EMBL" id="KAH0927696.1"/>
    </source>
</evidence>
<sequence length="169" mass="18411">MVSYAAASHPNEELHECSESQKVQSEFPEPKAKKKKIKKRGRSKSRAKSVSANSSLSIAGNEDKEALSDQIEVVKATEGGPEIAPVSDREVEEGEVLLEGVQSSVLVEVAAAEASEEEEVVSEPASPGDDPEDDERLWFKHPKAIRKAIRHELWHASQSAKTPPKGFSI</sequence>
<comment type="caution">
    <text evidence="2">The sequence shown here is derived from an EMBL/GenBank/DDBJ whole genome shotgun (WGS) entry which is preliminary data.</text>
</comment>
<proteinExistence type="predicted"/>
<reference evidence="2 3" key="1">
    <citation type="submission" date="2021-05" db="EMBL/GenBank/DDBJ databases">
        <title>Genome Assembly of Synthetic Allotetraploid Brassica napus Reveals Homoeologous Exchanges between Subgenomes.</title>
        <authorList>
            <person name="Davis J.T."/>
        </authorList>
    </citation>
    <scope>NUCLEOTIDE SEQUENCE [LARGE SCALE GENOMIC DNA]</scope>
    <source>
        <strain evidence="3">cv. Da-Ae</strain>
        <tissue evidence="2">Seedling</tissue>
    </source>
</reference>
<name>A0ABQ8DGT9_BRANA</name>
<accession>A0ABQ8DGT9</accession>
<feature type="compositionally biased region" description="Low complexity" evidence="1">
    <location>
        <begin position="48"/>
        <end position="57"/>
    </location>
</feature>
<feature type="compositionally biased region" description="Basic residues" evidence="1">
    <location>
        <begin position="32"/>
        <end position="47"/>
    </location>
</feature>
<dbReference type="EMBL" id="JAGKQM010000005">
    <property type="protein sequence ID" value="KAH0927696.1"/>
    <property type="molecule type" value="Genomic_DNA"/>
</dbReference>
<feature type="region of interest" description="Disordered" evidence="1">
    <location>
        <begin position="112"/>
        <end position="135"/>
    </location>
</feature>
<protein>
    <submittedName>
        <fullName evidence="2">Uncharacterized protein</fullName>
    </submittedName>
</protein>
<feature type="compositionally biased region" description="Basic and acidic residues" evidence="1">
    <location>
        <begin position="10"/>
        <end position="19"/>
    </location>
</feature>
<evidence type="ECO:0000313" key="3">
    <source>
        <dbReference type="Proteomes" id="UP000824890"/>
    </source>
</evidence>
<keyword evidence="3" id="KW-1185">Reference proteome</keyword>
<organism evidence="2 3">
    <name type="scientific">Brassica napus</name>
    <name type="common">Rape</name>
    <dbReference type="NCBI Taxonomy" id="3708"/>
    <lineage>
        <taxon>Eukaryota</taxon>
        <taxon>Viridiplantae</taxon>
        <taxon>Streptophyta</taxon>
        <taxon>Embryophyta</taxon>
        <taxon>Tracheophyta</taxon>
        <taxon>Spermatophyta</taxon>
        <taxon>Magnoliopsida</taxon>
        <taxon>eudicotyledons</taxon>
        <taxon>Gunneridae</taxon>
        <taxon>Pentapetalae</taxon>
        <taxon>rosids</taxon>
        <taxon>malvids</taxon>
        <taxon>Brassicales</taxon>
        <taxon>Brassicaceae</taxon>
        <taxon>Brassiceae</taxon>
        <taxon>Brassica</taxon>
    </lineage>
</organism>
<dbReference type="Proteomes" id="UP000824890">
    <property type="component" value="Unassembled WGS sequence"/>
</dbReference>
<evidence type="ECO:0000256" key="1">
    <source>
        <dbReference type="SAM" id="MobiDB-lite"/>
    </source>
</evidence>
<gene>
    <name evidence="2" type="ORF">HID58_019952</name>
</gene>